<proteinExistence type="predicted"/>
<organism evidence="1">
    <name type="scientific">uncultured Segetibacter sp</name>
    <dbReference type="NCBI Taxonomy" id="481133"/>
    <lineage>
        <taxon>Bacteria</taxon>
        <taxon>Pseudomonadati</taxon>
        <taxon>Bacteroidota</taxon>
        <taxon>Chitinophagia</taxon>
        <taxon>Chitinophagales</taxon>
        <taxon>Chitinophagaceae</taxon>
        <taxon>Segetibacter</taxon>
        <taxon>environmental samples</taxon>
    </lineage>
</organism>
<dbReference type="AlphaFoldDB" id="A0A6J4RRA8"/>
<sequence>MESKQEREIAGYLLKEFSLKMVSQKICLSLKHLAEQYED</sequence>
<dbReference type="EMBL" id="CADCVN010000267">
    <property type="protein sequence ID" value="CAA9475818.1"/>
    <property type="molecule type" value="Genomic_DNA"/>
</dbReference>
<protein>
    <submittedName>
        <fullName evidence="1">Uncharacterized protein</fullName>
    </submittedName>
</protein>
<gene>
    <name evidence="1" type="ORF">AVDCRST_MAG96-704</name>
</gene>
<reference evidence="1" key="1">
    <citation type="submission" date="2020-02" db="EMBL/GenBank/DDBJ databases">
        <authorList>
            <person name="Meier V. D."/>
        </authorList>
    </citation>
    <scope>NUCLEOTIDE SEQUENCE</scope>
    <source>
        <strain evidence="1">AVDCRST_MAG96</strain>
    </source>
</reference>
<name>A0A6J4RRA8_9BACT</name>
<evidence type="ECO:0000313" key="1">
    <source>
        <dbReference type="EMBL" id="CAA9475818.1"/>
    </source>
</evidence>
<accession>A0A6J4RRA8</accession>